<protein>
    <submittedName>
        <fullName evidence="1">Uncharacterized protein</fullName>
    </submittedName>
</protein>
<dbReference type="eggNOG" id="arCOG12964">
    <property type="taxonomic scope" value="Archaea"/>
</dbReference>
<organism evidence="1">
    <name type="scientific">Methanosarcina barkeri (strain Fusaro / DSM 804)</name>
    <dbReference type="NCBI Taxonomy" id="269797"/>
    <lineage>
        <taxon>Archaea</taxon>
        <taxon>Methanobacteriati</taxon>
        <taxon>Methanobacteriota</taxon>
        <taxon>Stenosarchaea group</taxon>
        <taxon>Methanomicrobia</taxon>
        <taxon>Methanosarcinales</taxon>
        <taxon>Methanosarcinaceae</taxon>
        <taxon>Methanosarcina</taxon>
    </lineage>
</organism>
<dbReference type="HOGENOM" id="CLU_2032860_0_0_2"/>
<accession>Q466N3</accession>
<proteinExistence type="predicted"/>
<sequence>MINLSIRGNVTDDNIRLRLENKVYHLDIDAERSESVELHAPRLGEMTAKFNESLYSSINVALLKKTGPGTKIIYSETGRNIGLELVGDVEELTKRLKKPVLGVNEYLIVIHLNWIGLKTSK</sequence>
<dbReference type="KEGG" id="mba:Mbar_A3278"/>
<reference evidence="1" key="1">
    <citation type="submission" date="2006-06" db="EMBL/GenBank/DDBJ databases">
        <title>Complete sequence of chromosome 1 of Methanosarcina barkeri str. fusaro.</title>
        <authorList>
            <person name="Copeland A."/>
            <person name="Lucas S."/>
            <person name="Lapidus A."/>
            <person name="Barry K."/>
            <person name="Detter J.C."/>
            <person name="Glavina T."/>
            <person name="Hammon N."/>
            <person name="Israni S."/>
            <person name="Pitluck S."/>
            <person name="Goodwin L.A."/>
            <person name="Saunders E.H."/>
            <person name="Schmutz J."/>
            <person name="Larimer F."/>
            <person name="Land M."/>
            <person name="Anderson I."/>
            <person name="Richardson P."/>
        </authorList>
    </citation>
    <scope>NUCLEOTIDE SEQUENCE</scope>
    <source>
        <strain evidence="1">Fusaro</strain>
    </source>
</reference>
<gene>
    <name evidence="1" type="ordered locus">Mbar_A3278</name>
</gene>
<evidence type="ECO:0000313" key="1">
    <source>
        <dbReference type="EMBL" id="AAZ72159.1"/>
    </source>
</evidence>
<dbReference type="EMBL" id="CP000099">
    <property type="protein sequence ID" value="AAZ72159.1"/>
    <property type="molecule type" value="Genomic_DNA"/>
</dbReference>
<dbReference type="AlphaFoldDB" id="Q466N3"/>
<name>Q466N3_METBF</name>
<dbReference type="PaxDb" id="269797-Mbar_A3278"/>